<dbReference type="Proteomes" id="UP000225740">
    <property type="component" value="Unassembled WGS sequence"/>
</dbReference>
<evidence type="ECO:0000259" key="1">
    <source>
        <dbReference type="PROSITE" id="PS50151"/>
    </source>
</evidence>
<dbReference type="GO" id="GO:0004386">
    <property type="term" value="F:helicase activity"/>
    <property type="evidence" value="ECO:0007669"/>
    <property type="project" value="UniProtKB-KW"/>
</dbReference>
<keyword evidence="2" id="KW-0347">Helicase</keyword>
<reference evidence="2 3" key="1">
    <citation type="submission" date="2017-06" db="EMBL/GenBank/DDBJ databases">
        <title>Description of Rhodopirellula bahusiensis sp. nov.</title>
        <authorList>
            <person name="Kizina J."/>
            <person name="Harder J."/>
        </authorList>
    </citation>
    <scope>NUCLEOTIDE SEQUENCE [LARGE SCALE GENOMIC DNA]</scope>
    <source>
        <strain evidence="2 3">SWK21</strain>
    </source>
</reference>
<gene>
    <name evidence="2" type="ORF">CEE69_07190</name>
</gene>
<keyword evidence="2" id="KW-0547">Nucleotide-binding</keyword>
<comment type="caution">
    <text evidence="2">The sequence shown here is derived from an EMBL/GenBank/DDBJ whole genome shotgun (WGS) entry which is preliminary data.</text>
</comment>
<dbReference type="AlphaFoldDB" id="A0A2G1WAL6"/>
<protein>
    <submittedName>
        <fullName evidence="2">DNA helicase UvrB</fullName>
    </submittedName>
</protein>
<evidence type="ECO:0000313" key="3">
    <source>
        <dbReference type="Proteomes" id="UP000225740"/>
    </source>
</evidence>
<proteinExistence type="predicted"/>
<keyword evidence="3" id="KW-1185">Reference proteome</keyword>
<organism evidence="2 3">
    <name type="scientific">Rhodopirellula bahusiensis</name>
    <dbReference type="NCBI Taxonomy" id="2014065"/>
    <lineage>
        <taxon>Bacteria</taxon>
        <taxon>Pseudomonadati</taxon>
        <taxon>Planctomycetota</taxon>
        <taxon>Planctomycetia</taxon>
        <taxon>Pirellulales</taxon>
        <taxon>Pirellulaceae</taxon>
        <taxon>Rhodopirellula</taxon>
    </lineage>
</organism>
<dbReference type="PROSITE" id="PS50151">
    <property type="entry name" value="UVR"/>
    <property type="match status" value="1"/>
</dbReference>
<feature type="domain" description="UVR" evidence="1">
    <location>
        <begin position="125"/>
        <end position="160"/>
    </location>
</feature>
<keyword evidence="2" id="KW-0378">Hydrolase</keyword>
<dbReference type="InterPro" id="IPR001943">
    <property type="entry name" value="UVR_dom"/>
</dbReference>
<dbReference type="Pfam" id="PF02151">
    <property type="entry name" value="UVR"/>
    <property type="match status" value="1"/>
</dbReference>
<name>A0A2G1WAL6_9BACT</name>
<dbReference type="EMBL" id="NIZW01000004">
    <property type="protein sequence ID" value="PHQ36085.1"/>
    <property type="molecule type" value="Genomic_DNA"/>
</dbReference>
<keyword evidence="2" id="KW-0067">ATP-binding</keyword>
<dbReference type="OrthoDB" id="282430at2"/>
<accession>A0A2G1WAL6</accession>
<sequence length="182" mass="20726">MYHVPSNKTWDPTAIAERLRERNLDATVIADSVRITLPSAPPHNFFERLGNLILRTGPQHLVLSFDSQKFIRNITLEYDPLKISTEMAVFTQIGKACKEIGYWSAPDREIALRYCPDSAELRDLLDKVEQMQIEKENLVAKQDFEQAAQIRDAQTPLEQRIDAILFEATNEPDNSADNPAES</sequence>
<evidence type="ECO:0000313" key="2">
    <source>
        <dbReference type="EMBL" id="PHQ36085.1"/>
    </source>
</evidence>
<dbReference type="Gene3D" id="4.10.860.10">
    <property type="entry name" value="UVR domain"/>
    <property type="match status" value="1"/>
</dbReference>